<accession>A0A0M0JUG5</accession>
<gene>
    <name evidence="1" type="ORF">Ctob_006689</name>
</gene>
<organism evidence="1 2">
    <name type="scientific">Chrysochromulina tobinii</name>
    <dbReference type="NCBI Taxonomy" id="1460289"/>
    <lineage>
        <taxon>Eukaryota</taxon>
        <taxon>Haptista</taxon>
        <taxon>Haptophyta</taxon>
        <taxon>Prymnesiophyceae</taxon>
        <taxon>Prymnesiales</taxon>
        <taxon>Chrysochromulinaceae</taxon>
        <taxon>Chrysochromulina</taxon>
    </lineage>
</organism>
<evidence type="ECO:0000313" key="2">
    <source>
        <dbReference type="Proteomes" id="UP000037460"/>
    </source>
</evidence>
<keyword evidence="2" id="KW-1185">Reference proteome</keyword>
<protein>
    <submittedName>
        <fullName evidence="1">Uncharacterized protein</fullName>
    </submittedName>
</protein>
<reference evidence="2" key="1">
    <citation type="journal article" date="2015" name="PLoS Genet.">
        <title>Genome Sequence and Transcriptome Analyses of Chrysochromulina tobin: Metabolic Tools for Enhanced Algal Fitness in the Prominent Order Prymnesiales (Haptophyceae).</title>
        <authorList>
            <person name="Hovde B.T."/>
            <person name="Deodato C.R."/>
            <person name="Hunsperger H.M."/>
            <person name="Ryken S.A."/>
            <person name="Yost W."/>
            <person name="Jha R.K."/>
            <person name="Patterson J."/>
            <person name="Monnat R.J. Jr."/>
            <person name="Barlow S.B."/>
            <person name="Starkenburg S.R."/>
            <person name="Cattolico R.A."/>
        </authorList>
    </citation>
    <scope>NUCLEOTIDE SEQUENCE</scope>
    <source>
        <strain evidence="2">CCMP291</strain>
    </source>
</reference>
<comment type="caution">
    <text evidence="1">The sequence shown here is derived from an EMBL/GenBank/DDBJ whole genome shotgun (WGS) entry which is preliminary data.</text>
</comment>
<name>A0A0M0JUG5_9EUKA</name>
<dbReference type="Proteomes" id="UP000037460">
    <property type="component" value="Unassembled WGS sequence"/>
</dbReference>
<evidence type="ECO:0000313" key="1">
    <source>
        <dbReference type="EMBL" id="KOO30204.1"/>
    </source>
</evidence>
<sequence length="389" mass="43361">MHFRSHAQAYYAQWIRRYLEPGNQPWKKVADRWLATSIHGRGALLINNPPPTPPLPPHATYLRQCLISFSLLNMRQDTTVLTHTVQSEPIFNNWRFTIDIPPDTKKQWIKHVELLRIHNAINANPPRIFTDAEMEVYTLTYAPLNTIGTGAQRAFSGSESACAFLRHAFGCFYNAFPKVDLEQKLFSTPVVFHKTLLSFRSAESRDRFKAPVVFQEKTYDFELTAAFKRAISDRGWARPAPHKGSEHSATSSWPFYIANLLFARGVQQPLVDKGGRVTKMGKYVMQMHTSFNPVVDTPLPARGASAALTARRLSVARRMLNGFASYIIPHASAAADAVVESLVHAPDDAWRASAAAQRRSGATAGAEASTETAVAGPMPVAVRWRDCSS</sequence>
<dbReference type="EMBL" id="JWZX01002266">
    <property type="protein sequence ID" value="KOO30204.1"/>
    <property type="molecule type" value="Genomic_DNA"/>
</dbReference>
<dbReference type="AlphaFoldDB" id="A0A0M0JUG5"/>
<proteinExistence type="predicted"/>